<accession>A0ABT7UUN6</accession>
<dbReference type="SUPFAM" id="SSF75005">
    <property type="entry name" value="Arabinanase/levansucrase/invertase"/>
    <property type="match status" value="1"/>
</dbReference>
<dbReference type="InterPro" id="IPR023296">
    <property type="entry name" value="Glyco_hydro_beta-prop_sf"/>
</dbReference>
<gene>
    <name evidence="1" type="ORF">QUW08_14930</name>
</gene>
<sequence>MHKYFFFDRGILQPQGMRNLRTTVCQVQKDTETGPMFREDYFSQPPRKWEVRYDNSYPNVIFDSEAKCYRLYYTLIVKDAVSEATSLEQRATQDYHPLPGRIVGLAYAESSDGVHWEKPNLGLVEFEGSKENNLLMLYAHGTGVFLDEQELDPNRRYKLVTRMDYPGTRGNMAVSFSRDGIHWQTPIAWPKHNPQADSHNFVFRDPADNCFKLITRIWKNGLRISALCESSDFIHWSEPREILRGSGFHRQVYSMPVLCYEGLYLGLPSMYHEGDQESEDFDTVDCELAYATTYLQAFEYVDAGSSLIPRGQGKYPTGAFDCGCIYAAAPVEIDGRWCIYYMGGNGQHTNFRETSFARAFLEKDKFASLSPVHPDRESLVSTMGFHFYGETLELLLEGDLSQIQVALYNKWNGCAMPGYDFENCHFAPSADGYVRVCFDKPLLNLDIQNPCLMIRMKNCQLFAVRGDLITVSTRY</sequence>
<evidence type="ECO:0000313" key="2">
    <source>
        <dbReference type="Proteomes" id="UP001529380"/>
    </source>
</evidence>
<dbReference type="EMBL" id="JAUDCL010000048">
    <property type="protein sequence ID" value="MDM8202577.1"/>
    <property type="molecule type" value="Genomic_DNA"/>
</dbReference>
<reference evidence="1 2" key="2">
    <citation type="submission" date="2023-06" db="EMBL/GenBank/DDBJ databases">
        <title>Identification and characterization of horizontal gene transfer across gut microbiota members of farm animals based on homology search.</title>
        <authorList>
            <person name="Schwarzerova J."/>
            <person name="Nykrynova M."/>
            <person name="Jureckova K."/>
            <person name="Cejkova D."/>
            <person name="Rychlik I."/>
        </authorList>
    </citation>
    <scope>NUCLEOTIDE SEQUENCE [LARGE SCALE GENOMIC DNA]</scope>
    <source>
        <strain evidence="1 2">ET340</strain>
    </source>
</reference>
<name>A0ABT7UUN6_9FIRM</name>
<reference evidence="2" key="1">
    <citation type="submission" date="2023-06" db="EMBL/GenBank/DDBJ databases">
        <title>Identification and characterization of horizontal gene transfer across gut microbiota members of farm animals based on homology search.</title>
        <authorList>
            <person name="Zeman M."/>
            <person name="Kubasova T."/>
            <person name="Jahodarova E."/>
            <person name="Nykrynova M."/>
            <person name="Rychlik I."/>
        </authorList>
    </citation>
    <scope>NUCLEOTIDE SEQUENCE [LARGE SCALE GENOMIC DNA]</scope>
    <source>
        <strain evidence="2">ET340</strain>
    </source>
</reference>
<dbReference type="RefSeq" id="WP_289600818.1">
    <property type="nucleotide sequence ID" value="NZ_JAUDCL010000048.1"/>
</dbReference>
<dbReference type="Proteomes" id="UP001529380">
    <property type="component" value="Unassembled WGS sequence"/>
</dbReference>
<protein>
    <recommendedName>
        <fullName evidence="3">Glycosyl hydrolase family 32</fullName>
    </recommendedName>
</protein>
<evidence type="ECO:0008006" key="3">
    <source>
        <dbReference type="Google" id="ProtNLM"/>
    </source>
</evidence>
<reference evidence="1 2" key="3">
    <citation type="submission" date="2023-06" db="EMBL/GenBank/DDBJ databases">
        <authorList>
            <person name="Zeman M."/>
            <person name="Kubasova T."/>
            <person name="Jahodarova E."/>
            <person name="Nykrynova M."/>
            <person name="Rychlik I."/>
        </authorList>
    </citation>
    <scope>NUCLEOTIDE SEQUENCE [LARGE SCALE GENOMIC DNA]</scope>
    <source>
        <strain evidence="1 2">ET340</strain>
    </source>
</reference>
<keyword evidence="2" id="KW-1185">Reference proteome</keyword>
<dbReference type="Gene3D" id="2.115.10.20">
    <property type="entry name" value="Glycosyl hydrolase domain, family 43"/>
    <property type="match status" value="2"/>
</dbReference>
<organism evidence="1 2">
    <name type="scientific">Allofournierella massiliensis</name>
    <dbReference type="NCBI Taxonomy" id="1650663"/>
    <lineage>
        <taxon>Bacteria</taxon>
        <taxon>Bacillati</taxon>
        <taxon>Bacillota</taxon>
        <taxon>Clostridia</taxon>
        <taxon>Eubacteriales</taxon>
        <taxon>Oscillospiraceae</taxon>
        <taxon>Allofournierella</taxon>
    </lineage>
</organism>
<evidence type="ECO:0000313" key="1">
    <source>
        <dbReference type="EMBL" id="MDM8202577.1"/>
    </source>
</evidence>
<proteinExistence type="predicted"/>
<comment type="caution">
    <text evidence="1">The sequence shown here is derived from an EMBL/GenBank/DDBJ whole genome shotgun (WGS) entry which is preliminary data.</text>
</comment>